<organism evidence="12 13">
    <name type="scientific">Mesorhabditis belari</name>
    <dbReference type="NCBI Taxonomy" id="2138241"/>
    <lineage>
        <taxon>Eukaryota</taxon>
        <taxon>Metazoa</taxon>
        <taxon>Ecdysozoa</taxon>
        <taxon>Nematoda</taxon>
        <taxon>Chromadorea</taxon>
        <taxon>Rhabditida</taxon>
        <taxon>Rhabditina</taxon>
        <taxon>Rhabditomorpha</taxon>
        <taxon>Rhabditoidea</taxon>
        <taxon>Rhabditidae</taxon>
        <taxon>Mesorhabditinae</taxon>
        <taxon>Mesorhabditis</taxon>
    </lineage>
</organism>
<dbReference type="Pfam" id="PF01576">
    <property type="entry name" value="Myosin_tail_1"/>
    <property type="match status" value="1"/>
</dbReference>
<evidence type="ECO:0000256" key="7">
    <source>
        <dbReference type="ARBA" id="ARBA00023203"/>
    </source>
</evidence>
<evidence type="ECO:0000313" key="13">
    <source>
        <dbReference type="WBParaSite" id="MBELARI_LOCUS6478"/>
    </source>
</evidence>
<dbReference type="GO" id="GO:0016020">
    <property type="term" value="C:membrane"/>
    <property type="evidence" value="ECO:0007669"/>
    <property type="project" value="TreeGrafter"/>
</dbReference>
<protein>
    <recommendedName>
        <fullName evidence="11">Myosin motor domain-containing protein</fullName>
    </recommendedName>
</protein>
<name>A0AAF3FK02_9BILA</name>
<feature type="region of interest" description="Disordered" evidence="10">
    <location>
        <begin position="1216"/>
        <end position="1294"/>
    </location>
</feature>
<dbReference type="GO" id="GO:0016459">
    <property type="term" value="C:myosin complex"/>
    <property type="evidence" value="ECO:0007669"/>
    <property type="project" value="UniProtKB-KW"/>
</dbReference>
<dbReference type="Pfam" id="PF00612">
    <property type="entry name" value="IQ"/>
    <property type="match status" value="1"/>
</dbReference>
<dbReference type="PROSITE" id="PS51456">
    <property type="entry name" value="MYOSIN_MOTOR"/>
    <property type="match status" value="1"/>
</dbReference>
<keyword evidence="7 8" id="KW-0009">Actin-binding</keyword>
<feature type="domain" description="Myosin motor" evidence="11">
    <location>
        <begin position="1"/>
        <end position="552"/>
    </location>
</feature>
<evidence type="ECO:0000313" key="12">
    <source>
        <dbReference type="Proteomes" id="UP000887575"/>
    </source>
</evidence>
<keyword evidence="5 8" id="KW-0518">Myosin</keyword>
<evidence type="ECO:0000256" key="8">
    <source>
        <dbReference type="PROSITE-ProRule" id="PRU00782"/>
    </source>
</evidence>
<reference evidence="13" key="1">
    <citation type="submission" date="2024-02" db="UniProtKB">
        <authorList>
            <consortium name="WormBaseParasite"/>
        </authorList>
    </citation>
    <scope>IDENTIFICATION</scope>
</reference>
<evidence type="ECO:0000256" key="3">
    <source>
        <dbReference type="ARBA" id="ARBA00022840"/>
    </source>
</evidence>
<evidence type="ECO:0000256" key="5">
    <source>
        <dbReference type="ARBA" id="ARBA00023123"/>
    </source>
</evidence>
<dbReference type="Gene3D" id="3.30.70.1590">
    <property type="match status" value="1"/>
</dbReference>
<dbReference type="PROSITE" id="PS50096">
    <property type="entry name" value="IQ"/>
    <property type="match status" value="1"/>
</dbReference>
<dbReference type="Gene3D" id="4.10.270.10">
    <property type="entry name" value="Myosin, subunit A"/>
    <property type="match status" value="1"/>
</dbReference>
<dbReference type="Pfam" id="PF00063">
    <property type="entry name" value="Myosin_head"/>
    <property type="match status" value="1"/>
</dbReference>
<dbReference type="InterPro" id="IPR000048">
    <property type="entry name" value="IQ_motif_EF-hand-BS"/>
</dbReference>
<evidence type="ECO:0000256" key="6">
    <source>
        <dbReference type="ARBA" id="ARBA00023175"/>
    </source>
</evidence>
<feature type="binding site" evidence="8">
    <location>
        <begin position="84"/>
        <end position="91"/>
    </location>
    <ligand>
        <name>ATP</name>
        <dbReference type="ChEBI" id="CHEBI:30616"/>
    </ligand>
</feature>
<dbReference type="Gene3D" id="1.20.5.340">
    <property type="match status" value="1"/>
</dbReference>
<dbReference type="GO" id="GO:0005524">
    <property type="term" value="F:ATP binding"/>
    <property type="evidence" value="ECO:0007669"/>
    <property type="project" value="UniProtKB-UniRule"/>
</dbReference>
<evidence type="ECO:0000256" key="1">
    <source>
        <dbReference type="ARBA" id="ARBA00008314"/>
    </source>
</evidence>
<dbReference type="PRINTS" id="PR00193">
    <property type="entry name" value="MYOSINHEAVY"/>
</dbReference>
<dbReference type="Gene3D" id="3.40.850.10">
    <property type="entry name" value="Kinesin motor domain"/>
    <property type="match status" value="2"/>
</dbReference>
<evidence type="ECO:0000256" key="2">
    <source>
        <dbReference type="ARBA" id="ARBA00022741"/>
    </source>
</evidence>
<dbReference type="Gene3D" id="1.20.58.530">
    <property type="match status" value="1"/>
</dbReference>
<dbReference type="PANTHER" id="PTHR13140:SF857">
    <property type="entry name" value="MYOSIN-11"/>
    <property type="match status" value="1"/>
</dbReference>
<evidence type="ECO:0000256" key="4">
    <source>
        <dbReference type="ARBA" id="ARBA00023054"/>
    </source>
</evidence>
<comment type="similarity">
    <text evidence="1 8">Belongs to the TRAFAC class myosin-kinesin ATPase superfamily. Myosin family.</text>
</comment>
<dbReference type="SMART" id="SM00242">
    <property type="entry name" value="MYSc"/>
    <property type="match status" value="1"/>
</dbReference>
<feature type="compositionally biased region" description="Basic and acidic residues" evidence="10">
    <location>
        <begin position="1259"/>
        <end position="1272"/>
    </location>
</feature>
<dbReference type="GO" id="GO:0007015">
    <property type="term" value="P:actin filament organization"/>
    <property type="evidence" value="ECO:0007669"/>
    <property type="project" value="TreeGrafter"/>
</dbReference>
<dbReference type="Proteomes" id="UP000887575">
    <property type="component" value="Unassembled WGS sequence"/>
</dbReference>
<dbReference type="WBParaSite" id="MBELARI_LOCUS6478">
    <property type="protein sequence ID" value="MBELARI_LOCUS6478"/>
    <property type="gene ID" value="MBELARI_LOCUS6478"/>
</dbReference>
<keyword evidence="6 8" id="KW-0505">Motor protein</keyword>
<dbReference type="InterPro" id="IPR036961">
    <property type="entry name" value="Kinesin_motor_dom_sf"/>
</dbReference>
<dbReference type="SMART" id="SM00015">
    <property type="entry name" value="IQ"/>
    <property type="match status" value="1"/>
</dbReference>
<proteinExistence type="inferred from homology"/>
<keyword evidence="3 8" id="KW-0067">ATP-binding</keyword>
<dbReference type="GO" id="GO:0000146">
    <property type="term" value="F:microfilament motor activity"/>
    <property type="evidence" value="ECO:0007669"/>
    <property type="project" value="TreeGrafter"/>
</dbReference>
<dbReference type="InterPro" id="IPR002928">
    <property type="entry name" value="Myosin_tail"/>
</dbReference>
<sequence>MLNEAGILHNLKSRYFSDLIYTYSGMFCVVVNPYKKMPIYMEEIADGFRGKNRTDVPPHIFAVTDAAYRNMLQNREDQSILCTGESGAGKTENTKKVIQYLTLVAGQIRQERGLRGSVTSLNTSNANRYMGNLEEQLLHANPILEAFGNSKTIKNDNSSRFGKFIKIHFDARGLIAGASIEFYLLEKSRVIHQAPKERAFHIFYQLLKGADSKLADELLLEATPNAYRFLSNGDTSIPNVNDREEFRNLVAALNVMGLSDEEQLFNHHMFIQEQEEYKREGVKWNFVDFGHDLQPTIDLIDKNMGVMALLDDTCLFPKADDKNFVEKLIGQHKDHAKFIPPEARSKGAFALMHYAGRVDYSADGWRMKNMDPLNDNVVDLLQHSSDQIVAEMWKHAEFASIASTESCESIFGARAKKGMFRTQCQLYKEQLSRLMSTLENTNPHFVRCIIPNYEKKPGKITAPLVLEQLRCNGVVEGIRIARQGYPNRLLFQEFRQRYERILCPDVIPKGFMDGKEACRLMLEHLAVDTAIIGKTKVFFKAGQLAILEQMRDEKITNLIVAFQAHCRGNLARREFKRRTEQANAIRIIQRNGLAWMKLRGWHWWRLLMKMKPLLEITKTDEVIAEKDDAIKNMSEKLRRSEVYIDDCGKRIEVLNEDRARLQQRLELETAERTDADEERQRLNAKKTELEEELMHISEQMKQEMAKASRFESEKKKLQTDIRDLEVQLSAEENTRHKLIQERTSFEKKLRDLELTQAEMQESNARLTKEKRSLEARVQQLQEKLIDEEERHKNIQKVNGKTETDLAALQENARRETGTLLKKISALEMELADAKELIEEEKRNRNLIASKLRTKDEEYRAMEEQHDDLQRDRDRLNKENFALKQKEAELQKKIDLDAEEKRIGSLEERRAGSRKSRTIQKKLIQENEDLMNEVGLSNAALSEAQRQQRKHDQLLAEEKALRDDVNRDKEMTMQQLRDLETKNLQLVQDLNRLKEKNDELEKAKKVLQLEVDSLTSNEDASGKTVFDLEKAKRFLEEENIRLGEQIIELEDECQILDDKNSRYEVQMNAMRAELARDREQREQEEDDNRRQATKQIRELEEQLEEERRQKSVALAAKRKAENNAQFSNESVESLTRQIEELNRQVRQARRAETRLAEINTMLEAEKQNSERCKEMADRSAQRQRQLKRQIEELEEDVDREKMKNRQLNHEINDLQEGNDRLTTENSRLTARMNAIDRTSVRPSMARGTTRYGSNSSLRDSFTREGPEAFDDARSSSGITGSHGARLSDAGSDSRL</sequence>
<evidence type="ECO:0000259" key="11">
    <source>
        <dbReference type="PROSITE" id="PS51456"/>
    </source>
</evidence>
<keyword evidence="12" id="KW-1185">Reference proteome</keyword>
<dbReference type="PANTHER" id="PTHR13140">
    <property type="entry name" value="MYOSIN"/>
    <property type="match status" value="1"/>
</dbReference>
<feature type="compositionally biased region" description="Polar residues" evidence="10">
    <location>
        <begin position="1249"/>
        <end position="1258"/>
    </location>
</feature>
<dbReference type="InterPro" id="IPR027417">
    <property type="entry name" value="P-loop_NTPase"/>
</dbReference>
<feature type="region of interest" description="Actin-binding" evidence="8">
    <location>
        <begin position="431"/>
        <end position="453"/>
    </location>
</feature>
<evidence type="ECO:0000256" key="10">
    <source>
        <dbReference type="SAM" id="MobiDB-lite"/>
    </source>
</evidence>
<dbReference type="GO" id="GO:0051015">
    <property type="term" value="F:actin filament binding"/>
    <property type="evidence" value="ECO:0007669"/>
    <property type="project" value="TreeGrafter"/>
</dbReference>
<keyword evidence="2 8" id="KW-0547">Nucleotide-binding</keyword>
<dbReference type="SUPFAM" id="SSF52540">
    <property type="entry name" value="P-loop containing nucleoside triphosphate hydrolases"/>
    <property type="match status" value="1"/>
</dbReference>
<dbReference type="InterPro" id="IPR001609">
    <property type="entry name" value="Myosin_head_motor_dom-like"/>
</dbReference>
<evidence type="ECO:0000256" key="9">
    <source>
        <dbReference type="SAM" id="Coils"/>
    </source>
</evidence>
<accession>A0AAF3FK02</accession>
<feature type="coiled-coil region" evidence="9">
    <location>
        <begin position="644"/>
        <end position="797"/>
    </location>
</feature>
<dbReference type="GO" id="GO:0030017">
    <property type="term" value="C:sarcomere"/>
    <property type="evidence" value="ECO:0007669"/>
    <property type="project" value="UniProtKB-ARBA"/>
</dbReference>
<keyword evidence="4 9" id="KW-0175">Coiled coil</keyword>
<dbReference type="SUPFAM" id="SSF90257">
    <property type="entry name" value="Myosin rod fragments"/>
    <property type="match status" value="3"/>
</dbReference>
<feature type="coiled-coil region" evidence="9">
    <location>
        <begin position="823"/>
        <end position="892"/>
    </location>
</feature>